<comment type="similarity">
    <text evidence="2 6">Belongs to the acyl-CoA dehydrogenase family.</text>
</comment>
<evidence type="ECO:0000259" key="7">
    <source>
        <dbReference type="Pfam" id="PF00441"/>
    </source>
</evidence>
<evidence type="ECO:0000256" key="3">
    <source>
        <dbReference type="ARBA" id="ARBA00022630"/>
    </source>
</evidence>
<evidence type="ECO:0000256" key="1">
    <source>
        <dbReference type="ARBA" id="ARBA00001974"/>
    </source>
</evidence>
<comment type="caution">
    <text evidence="10">The sequence shown here is derived from an EMBL/GenBank/DDBJ whole genome shotgun (WGS) entry which is preliminary data.</text>
</comment>
<dbReference type="PROSITE" id="PS00073">
    <property type="entry name" value="ACYL_COA_DH_2"/>
    <property type="match status" value="1"/>
</dbReference>
<organism evidence="10 11">
    <name type="scientific">Candidatus Glassbacteria bacterium RIFCSPLOWO2_12_FULL_58_11</name>
    <dbReference type="NCBI Taxonomy" id="1817867"/>
    <lineage>
        <taxon>Bacteria</taxon>
        <taxon>Candidatus Glassiibacteriota</taxon>
    </lineage>
</organism>
<evidence type="ECO:0000313" key="10">
    <source>
        <dbReference type="EMBL" id="OGG03498.1"/>
    </source>
</evidence>
<feature type="domain" description="Acyl-CoA oxidase/dehydrogenase middle" evidence="8">
    <location>
        <begin position="121"/>
        <end position="216"/>
    </location>
</feature>
<dbReference type="InterPro" id="IPR006089">
    <property type="entry name" value="Acyl-CoA_DH_CS"/>
</dbReference>
<dbReference type="Proteomes" id="UP000179129">
    <property type="component" value="Unassembled WGS sequence"/>
</dbReference>
<dbReference type="FunFam" id="2.40.110.10:FF:000001">
    <property type="entry name" value="Acyl-CoA dehydrogenase, mitochondrial"/>
    <property type="match status" value="1"/>
</dbReference>
<dbReference type="EMBL" id="MFIX01000140">
    <property type="protein sequence ID" value="OGG03498.1"/>
    <property type="molecule type" value="Genomic_DNA"/>
</dbReference>
<keyword evidence="4 6" id="KW-0274">FAD</keyword>
<proteinExistence type="inferred from homology"/>
<gene>
    <name evidence="10" type="ORF">A3F83_09040</name>
</gene>
<sequence length="387" mass="42010">MEYFLTEEQLEIKRLARRIAENHVIPQRAELDKNAEFPHAIMKEIAEAGLPAIYIPEEYDGIGAGLLELCLATEELSRACGGVGVTYAASSLGSFPIIIGGSHEQKARFLPPIASGEHYAAFCLTEAGAGSDAGNISTNARKVGNEYVINGTKQWITNGCEAHTYTVFAKTDKARGARGISAFVVEKGTPGLSFGKKEDKLGIRCSATYEVVFEDCVVPAENLLGREGAGFSIAMRTFDKSRPGIGAQSIGIAQGAYEAALNYAYTRQQFGQSILNFQAVSFMLADMAIQIEAARALTYQVARMVDAGIKNYGKESAMCKVFPSDVAMRVTTDAIQIMGGYGYMKDYPAEKYFRDAKITQIYEGTNQIQRQIIASSLIREMASGQRG</sequence>
<evidence type="ECO:0000313" key="11">
    <source>
        <dbReference type="Proteomes" id="UP000179129"/>
    </source>
</evidence>
<dbReference type="PANTHER" id="PTHR43884:SF12">
    <property type="entry name" value="ISOVALERYL-COA DEHYDROGENASE, MITOCHONDRIAL-RELATED"/>
    <property type="match status" value="1"/>
</dbReference>
<dbReference type="InterPro" id="IPR046373">
    <property type="entry name" value="Acyl-CoA_Oxase/DH_mid-dom_sf"/>
</dbReference>
<keyword evidence="5 6" id="KW-0560">Oxidoreductase</keyword>
<feature type="domain" description="Acyl-CoA dehydrogenase/oxidase C-terminal" evidence="7">
    <location>
        <begin position="228"/>
        <end position="377"/>
    </location>
</feature>
<dbReference type="STRING" id="1817867.A3F83_09040"/>
<dbReference type="Pfam" id="PF02770">
    <property type="entry name" value="Acyl-CoA_dh_M"/>
    <property type="match status" value="1"/>
</dbReference>
<dbReference type="InterPro" id="IPR009075">
    <property type="entry name" value="AcylCo_DH/oxidase_C"/>
</dbReference>
<dbReference type="Pfam" id="PF02771">
    <property type="entry name" value="Acyl-CoA_dh_N"/>
    <property type="match status" value="1"/>
</dbReference>
<dbReference type="SUPFAM" id="SSF56645">
    <property type="entry name" value="Acyl-CoA dehydrogenase NM domain-like"/>
    <property type="match status" value="1"/>
</dbReference>
<dbReference type="Pfam" id="PF00441">
    <property type="entry name" value="Acyl-CoA_dh_1"/>
    <property type="match status" value="1"/>
</dbReference>
<evidence type="ECO:0000256" key="5">
    <source>
        <dbReference type="ARBA" id="ARBA00023002"/>
    </source>
</evidence>
<evidence type="ECO:0000256" key="6">
    <source>
        <dbReference type="RuleBase" id="RU362125"/>
    </source>
</evidence>
<dbReference type="GO" id="GO:0050660">
    <property type="term" value="F:flavin adenine dinucleotide binding"/>
    <property type="evidence" value="ECO:0007669"/>
    <property type="project" value="InterPro"/>
</dbReference>
<dbReference type="InterPro" id="IPR037069">
    <property type="entry name" value="AcylCoA_DH/ox_N_sf"/>
</dbReference>
<dbReference type="AlphaFoldDB" id="A0A1F5YTF6"/>
<dbReference type="FunFam" id="1.20.140.10:FF:000004">
    <property type="entry name" value="Acyl-CoA dehydrogenase FadE25"/>
    <property type="match status" value="1"/>
</dbReference>
<accession>A0A1F5YTF6</accession>
<evidence type="ECO:0000256" key="2">
    <source>
        <dbReference type="ARBA" id="ARBA00009347"/>
    </source>
</evidence>
<name>A0A1F5YTF6_9BACT</name>
<comment type="cofactor">
    <cofactor evidence="1 6">
        <name>FAD</name>
        <dbReference type="ChEBI" id="CHEBI:57692"/>
    </cofactor>
</comment>
<keyword evidence="3 6" id="KW-0285">Flavoprotein</keyword>
<reference evidence="10 11" key="1">
    <citation type="journal article" date="2016" name="Nat. Commun.">
        <title>Thousands of microbial genomes shed light on interconnected biogeochemical processes in an aquifer system.</title>
        <authorList>
            <person name="Anantharaman K."/>
            <person name="Brown C.T."/>
            <person name="Hug L.A."/>
            <person name="Sharon I."/>
            <person name="Castelle C.J."/>
            <person name="Probst A.J."/>
            <person name="Thomas B.C."/>
            <person name="Singh A."/>
            <person name="Wilkins M.J."/>
            <person name="Karaoz U."/>
            <person name="Brodie E.L."/>
            <person name="Williams K.H."/>
            <person name="Hubbard S.S."/>
            <person name="Banfield J.F."/>
        </authorList>
    </citation>
    <scope>NUCLEOTIDE SEQUENCE [LARGE SCALE GENOMIC DNA]</scope>
</reference>
<evidence type="ECO:0000259" key="8">
    <source>
        <dbReference type="Pfam" id="PF02770"/>
    </source>
</evidence>
<dbReference type="InterPro" id="IPR013786">
    <property type="entry name" value="AcylCoA_DH/ox_N"/>
</dbReference>
<dbReference type="InterPro" id="IPR036250">
    <property type="entry name" value="AcylCo_DH-like_C"/>
</dbReference>
<dbReference type="Gene3D" id="1.20.140.10">
    <property type="entry name" value="Butyryl-CoA Dehydrogenase, subunit A, domain 3"/>
    <property type="match status" value="1"/>
</dbReference>
<dbReference type="InterPro" id="IPR009100">
    <property type="entry name" value="AcylCoA_DH/oxidase_NM_dom_sf"/>
</dbReference>
<evidence type="ECO:0000256" key="4">
    <source>
        <dbReference type="ARBA" id="ARBA00022827"/>
    </source>
</evidence>
<dbReference type="SUPFAM" id="SSF47203">
    <property type="entry name" value="Acyl-CoA dehydrogenase C-terminal domain-like"/>
    <property type="match status" value="1"/>
</dbReference>
<dbReference type="PIRSF" id="PIRSF016578">
    <property type="entry name" value="HsaA"/>
    <property type="match status" value="1"/>
</dbReference>
<dbReference type="Gene3D" id="1.10.540.10">
    <property type="entry name" value="Acyl-CoA dehydrogenase/oxidase, N-terminal domain"/>
    <property type="match status" value="1"/>
</dbReference>
<dbReference type="Gene3D" id="2.40.110.10">
    <property type="entry name" value="Butyryl-CoA Dehydrogenase, subunit A, domain 2"/>
    <property type="match status" value="1"/>
</dbReference>
<dbReference type="PANTHER" id="PTHR43884">
    <property type="entry name" value="ACYL-COA DEHYDROGENASE"/>
    <property type="match status" value="1"/>
</dbReference>
<dbReference type="InterPro" id="IPR006091">
    <property type="entry name" value="Acyl-CoA_Oxase/DH_mid-dom"/>
</dbReference>
<feature type="domain" description="Acyl-CoA dehydrogenase/oxidase N-terminal" evidence="9">
    <location>
        <begin position="6"/>
        <end position="117"/>
    </location>
</feature>
<protein>
    <submittedName>
        <fullName evidence="10">Acyl-CoA dehydrogenase</fullName>
    </submittedName>
</protein>
<dbReference type="GO" id="GO:0003995">
    <property type="term" value="F:acyl-CoA dehydrogenase activity"/>
    <property type="evidence" value="ECO:0007669"/>
    <property type="project" value="InterPro"/>
</dbReference>
<evidence type="ECO:0000259" key="9">
    <source>
        <dbReference type="Pfam" id="PF02771"/>
    </source>
</evidence>